<reference evidence="2 3" key="1">
    <citation type="submission" date="2016-12" db="EMBL/GenBank/DDBJ databases">
        <authorList>
            <person name="Song W.-J."/>
            <person name="Kurnit D.M."/>
        </authorList>
    </citation>
    <scope>NUCLEOTIDE SEQUENCE [LARGE SCALE GENOMIC DNA]</scope>
    <source>
        <strain evidence="2 3">ATCC 49181</strain>
    </source>
</reference>
<evidence type="ECO:0000256" key="1">
    <source>
        <dbReference type="SAM" id="Phobius"/>
    </source>
</evidence>
<evidence type="ECO:0000313" key="3">
    <source>
        <dbReference type="Proteomes" id="UP000185062"/>
    </source>
</evidence>
<dbReference type="SMART" id="SM00671">
    <property type="entry name" value="SEL1"/>
    <property type="match status" value="2"/>
</dbReference>
<dbReference type="AlphaFoldDB" id="A0A1N6JHY0"/>
<proteinExistence type="predicted"/>
<dbReference type="InterPro" id="IPR006597">
    <property type="entry name" value="Sel1-like"/>
</dbReference>
<evidence type="ECO:0000313" key="2">
    <source>
        <dbReference type="EMBL" id="SIO43626.1"/>
    </source>
</evidence>
<keyword evidence="1" id="KW-1133">Transmembrane helix</keyword>
<accession>A0A1N6JHY0</accession>
<keyword evidence="1" id="KW-0472">Membrane</keyword>
<keyword evidence="1" id="KW-0812">Transmembrane</keyword>
<evidence type="ECO:0008006" key="4">
    <source>
        <dbReference type="Google" id="ProtNLM"/>
    </source>
</evidence>
<name>A0A1N6JHY0_9PROT</name>
<dbReference type="InterPro" id="IPR052945">
    <property type="entry name" value="Mitotic_Regulator"/>
</dbReference>
<sequence length="264" mass="30065">MRRECIKCGSERVHRSRVRKGERTLSKVFLRPLHCHACKARYWVPYKKAYFIVGMVFFCGFLLAYFAWMNVLTPDQSVVRSQQLEAGEITLDQITEWQGSPETGPISKNPTHMTAPEKTEVIAEVSTDPALTELRTNNRFFMVQLYYERARKGDADAQYQLGLLYLTGNGAIQDFEEAARWFELAAEKNHALAQYELGMIYKVGYGVAADLEKSYMWLNLAAAAGIDEAALMRNKIMLSLNSEQLTQAQRASRERLGNMSVADR</sequence>
<dbReference type="Gene3D" id="1.25.40.10">
    <property type="entry name" value="Tetratricopeptide repeat domain"/>
    <property type="match status" value="1"/>
</dbReference>
<dbReference type="Pfam" id="PF08238">
    <property type="entry name" value="Sel1"/>
    <property type="match status" value="2"/>
</dbReference>
<protein>
    <recommendedName>
        <fullName evidence="4">Sel1 repeat-containing protein</fullName>
    </recommendedName>
</protein>
<dbReference type="STRING" id="44575.SAMN05216419_10802"/>
<organism evidence="2 3">
    <name type="scientific">Nitrosomonas cryotolerans ATCC 49181</name>
    <dbReference type="NCBI Taxonomy" id="1131553"/>
    <lineage>
        <taxon>Bacteria</taxon>
        <taxon>Pseudomonadati</taxon>
        <taxon>Pseudomonadota</taxon>
        <taxon>Betaproteobacteria</taxon>
        <taxon>Nitrosomonadales</taxon>
        <taxon>Nitrosomonadaceae</taxon>
        <taxon>Nitrosomonas</taxon>
    </lineage>
</organism>
<dbReference type="PANTHER" id="PTHR43628:SF1">
    <property type="entry name" value="CHITIN SYNTHASE REGULATORY FACTOR 2-RELATED"/>
    <property type="match status" value="1"/>
</dbReference>
<dbReference type="eggNOG" id="COG0790">
    <property type="taxonomic scope" value="Bacteria"/>
</dbReference>
<keyword evidence="3" id="KW-1185">Reference proteome</keyword>
<dbReference type="InterPro" id="IPR011990">
    <property type="entry name" value="TPR-like_helical_dom_sf"/>
</dbReference>
<dbReference type="Proteomes" id="UP000185062">
    <property type="component" value="Unassembled WGS sequence"/>
</dbReference>
<gene>
    <name evidence="2" type="ORF">SAMN02743940_2611</name>
</gene>
<dbReference type="PANTHER" id="PTHR43628">
    <property type="entry name" value="ACTIVATOR OF C KINASE PROTEIN 1-RELATED"/>
    <property type="match status" value="1"/>
</dbReference>
<feature type="transmembrane region" description="Helical" evidence="1">
    <location>
        <begin position="49"/>
        <end position="68"/>
    </location>
</feature>
<dbReference type="SUPFAM" id="SSF81901">
    <property type="entry name" value="HCP-like"/>
    <property type="match status" value="1"/>
</dbReference>
<dbReference type="EMBL" id="FSRO01000001">
    <property type="protein sequence ID" value="SIO43626.1"/>
    <property type="molecule type" value="Genomic_DNA"/>
</dbReference>